<organism evidence="3 4">
    <name type="scientific">Madurella mycetomatis</name>
    <dbReference type="NCBI Taxonomy" id="100816"/>
    <lineage>
        <taxon>Eukaryota</taxon>
        <taxon>Fungi</taxon>
        <taxon>Dikarya</taxon>
        <taxon>Ascomycota</taxon>
        <taxon>Pezizomycotina</taxon>
        <taxon>Sordariomycetes</taxon>
        <taxon>Sordariomycetidae</taxon>
        <taxon>Sordariales</taxon>
        <taxon>Sordariales incertae sedis</taxon>
        <taxon>Madurella</taxon>
    </lineage>
</organism>
<dbReference type="InterPro" id="IPR011990">
    <property type="entry name" value="TPR-like_helical_dom_sf"/>
</dbReference>
<feature type="compositionally biased region" description="Polar residues" evidence="1">
    <location>
        <begin position="229"/>
        <end position="242"/>
    </location>
</feature>
<dbReference type="GO" id="GO:0042162">
    <property type="term" value="F:telomeric DNA binding"/>
    <property type="evidence" value="ECO:0007669"/>
    <property type="project" value="TreeGrafter"/>
</dbReference>
<keyword evidence="4" id="KW-1185">Reference proteome</keyword>
<accession>A0A175W974</accession>
<dbReference type="SUPFAM" id="SSF48452">
    <property type="entry name" value="TPR-like"/>
    <property type="match status" value="1"/>
</dbReference>
<proteinExistence type="predicted"/>
<dbReference type="PANTHER" id="PTHR15696">
    <property type="entry name" value="SMG-7 SUPPRESSOR WITH MORPHOLOGICAL EFFECT ON GENITALIA PROTEIN 7"/>
    <property type="match status" value="1"/>
</dbReference>
<dbReference type="AlphaFoldDB" id="A0A175W974"/>
<feature type="domain" description="DNA/RNA-binding" evidence="2">
    <location>
        <begin position="445"/>
        <end position="547"/>
    </location>
</feature>
<dbReference type="PANTHER" id="PTHR15696:SF0">
    <property type="entry name" value="TELOMERASE-BINDING PROTEIN EST1A"/>
    <property type="match status" value="1"/>
</dbReference>
<dbReference type="GO" id="GO:0000184">
    <property type="term" value="P:nuclear-transcribed mRNA catabolic process, nonsense-mediated decay"/>
    <property type="evidence" value="ECO:0007669"/>
    <property type="project" value="TreeGrafter"/>
</dbReference>
<evidence type="ECO:0000256" key="1">
    <source>
        <dbReference type="SAM" id="MobiDB-lite"/>
    </source>
</evidence>
<dbReference type="FunFam" id="1.25.40.10:FF:000202">
    <property type="entry name" value="Unplaced genomic scaffold supercont1.7, whole genome shotgun sequence"/>
    <property type="match status" value="1"/>
</dbReference>
<dbReference type="Gene3D" id="1.25.40.10">
    <property type="entry name" value="Tetratricopeptide repeat domain"/>
    <property type="match status" value="1"/>
</dbReference>
<dbReference type="STRING" id="100816.A0A175W974"/>
<dbReference type="Proteomes" id="UP000078237">
    <property type="component" value="Unassembled WGS sequence"/>
</dbReference>
<protein>
    <submittedName>
        <fullName evidence="3">EST/SMG-like protein 1</fullName>
    </submittedName>
</protein>
<reference evidence="3 4" key="1">
    <citation type="journal article" date="2016" name="Genome Announc.">
        <title>Genome Sequence of Madurella mycetomatis mm55, Isolated from a Human Mycetoma Case in Sudan.</title>
        <authorList>
            <person name="Smit S."/>
            <person name="Derks M.F."/>
            <person name="Bervoets S."/>
            <person name="Fahal A."/>
            <person name="van Leeuwen W."/>
            <person name="van Belkum A."/>
            <person name="van de Sande W.W."/>
        </authorList>
    </citation>
    <scope>NUCLEOTIDE SEQUENCE [LARGE SCALE GENOMIC DNA]</scope>
    <source>
        <strain evidence="4">mm55</strain>
    </source>
</reference>
<dbReference type="InterPro" id="IPR018834">
    <property type="entry name" value="DNA/RNA-bd_Est1-type"/>
</dbReference>
<evidence type="ECO:0000259" key="2">
    <source>
        <dbReference type="Pfam" id="PF10373"/>
    </source>
</evidence>
<dbReference type="InterPro" id="IPR045153">
    <property type="entry name" value="Est1/Ebs1-like"/>
</dbReference>
<sequence>MASLTKKWNEHLRRESRKSKRDVVCPCCGREFQNIQNAVETPFVLFERHILDAHAQLLPEKATEAEKKDWIRSQWEAAQSPSERSVHTCFVLFNHARLTRTRDGAKPGVSSSEATPKPVRMAVAGENNQPSSNRRKPVDRDSAGAASATAQVQQSQDRRTKSRTPSVKREGSTSRSVSPPKRSKGRPTSAQVVDESRNDFDRGSYQKGRLWEPDDDAASPRPRPYDKSNVANNQRQRVSSSGPKAHRQSQPTPSSEPWPPAPADDEPTEIIKQPETRPISQEQLVAEVKGIYAGLVMVESKCIEVDNAQSSQNDATSKLNNEQWQALIALHRTLLHEHHDFFLASQHPSASPALRRLAAKYAMPARMWRHGIHSFLELLRHRLPASLDHMLTFIYLAYSMMALLYETVPAFEDTWIECLGDLGRYRMAIEDDDIRDREVWTAVSRHWYSKASDKAPTTGRLYHHLAILARPNALQQLYYYAKSLCVEMPFVSARESIMTLFEPIMAPTPNPQQSRLAPTEFALVKTHGILFSGKQQGELAATMDEYFRLLDNHIGRSARRWLEPGYCTGISNCCAVVGYGSQSNPIFKAIREPRPDNDQDQLIEESGLDNSSLKELAEPLRLFNGTYNVVARRFGDPNILPFLHVTLVFVHHLTFCPEAMAYMAGDFPWKLTALMLNTLIGSYQSYARIESEQFPKSEPVTRPLPDDYALRGFPWVEKYFPSGWFSNDKIDDDEKYFEVASMTEERKERALWLGCRIAAQDGKWLRYDPETHQFSVNPQYDVELELELPATPVESIDYGDLPDAATVV</sequence>
<feature type="compositionally biased region" description="Basic and acidic residues" evidence="1">
    <location>
        <begin position="194"/>
        <end position="212"/>
    </location>
</feature>
<dbReference type="Pfam" id="PF10373">
    <property type="entry name" value="EST1_DNA_bind"/>
    <property type="match status" value="1"/>
</dbReference>
<dbReference type="EMBL" id="LCTW02000070">
    <property type="protein sequence ID" value="KXX80072.1"/>
    <property type="molecule type" value="Genomic_DNA"/>
</dbReference>
<evidence type="ECO:0000313" key="4">
    <source>
        <dbReference type="Proteomes" id="UP000078237"/>
    </source>
</evidence>
<feature type="compositionally biased region" description="Low complexity" evidence="1">
    <location>
        <begin position="143"/>
        <end position="155"/>
    </location>
</feature>
<dbReference type="GO" id="GO:0005697">
    <property type="term" value="C:telomerase holoenzyme complex"/>
    <property type="evidence" value="ECO:0007669"/>
    <property type="project" value="TreeGrafter"/>
</dbReference>
<gene>
    <name evidence="3" type="ORF">MMYC01_204980</name>
</gene>
<dbReference type="GO" id="GO:0070034">
    <property type="term" value="F:telomerase RNA binding"/>
    <property type="evidence" value="ECO:0007669"/>
    <property type="project" value="TreeGrafter"/>
</dbReference>
<dbReference type="VEuPathDB" id="FungiDB:MMYC01_204980"/>
<dbReference type="OrthoDB" id="2017974at2759"/>
<comment type="caution">
    <text evidence="3">The sequence shown here is derived from an EMBL/GenBank/DDBJ whole genome shotgun (WGS) entry which is preliminary data.</text>
</comment>
<evidence type="ECO:0000313" key="3">
    <source>
        <dbReference type="EMBL" id="KXX80072.1"/>
    </source>
</evidence>
<name>A0A175W974_9PEZI</name>
<feature type="region of interest" description="Disordered" evidence="1">
    <location>
        <begin position="102"/>
        <end position="268"/>
    </location>
</feature>